<protein>
    <submittedName>
        <fullName evidence="4">DUF2510 domain-containing protein</fullName>
    </submittedName>
</protein>
<accession>A0AAU7W7P1</accession>
<gene>
    <name evidence="4" type="ORF">ABIQ69_02920</name>
</gene>
<feature type="region of interest" description="Disordered" evidence="1">
    <location>
        <begin position="209"/>
        <end position="234"/>
    </location>
</feature>
<keyword evidence="2" id="KW-0812">Transmembrane</keyword>
<keyword evidence="2" id="KW-1133">Transmembrane helix</keyword>
<feature type="domain" description="DUF2510" evidence="3">
    <location>
        <begin position="9"/>
        <end position="41"/>
    </location>
</feature>
<evidence type="ECO:0000313" key="4">
    <source>
        <dbReference type="EMBL" id="XBX82891.1"/>
    </source>
</evidence>
<dbReference type="InterPro" id="IPR018929">
    <property type="entry name" value="DUF2510"/>
</dbReference>
<dbReference type="EMBL" id="CP158374">
    <property type="protein sequence ID" value="XBX82891.1"/>
    <property type="molecule type" value="Genomic_DNA"/>
</dbReference>
<dbReference type="RefSeq" id="WP_350348907.1">
    <property type="nucleotide sequence ID" value="NZ_CP158374.1"/>
</dbReference>
<dbReference type="Pfam" id="PF10708">
    <property type="entry name" value="DUF2510"/>
    <property type="match status" value="1"/>
</dbReference>
<evidence type="ECO:0000256" key="2">
    <source>
        <dbReference type="SAM" id="Phobius"/>
    </source>
</evidence>
<evidence type="ECO:0000256" key="1">
    <source>
        <dbReference type="SAM" id="MobiDB-lite"/>
    </source>
</evidence>
<reference evidence="4" key="1">
    <citation type="submission" date="2024-05" db="EMBL/GenBank/DDBJ databases">
        <authorList>
            <person name="Yu L."/>
        </authorList>
    </citation>
    <scope>NUCLEOTIDE SEQUENCE</scope>
    <source>
        <strain evidence="4">G08B096</strain>
    </source>
</reference>
<feature type="transmembrane region" description="Helical" evidence="2">
    <location>
        <begin position="178"/>
        <end position="199"/>
    </location>
</feature>
<name>A0AAU7W7P1_9MICO</name>
<feature type="compositionally biased region" description="Acidic residues" evidence="1">
    <location>
        <begin position="221"/>
        <end position="232"/>
    </location>
</feature>
<evidence type="ECO:0000259" key="3">
    <source>
        <dbReference type="Pfam" id="PF10708"/>
    </source>
</evidence>
<sequence>MSDPNATPAGWYDDGSGTGTLRYWDGSAWTEHRMPAPPAAAPDAAAVPPVESAPAAAVPPVESAPAGVGAPAGFAAPAGATAQVGTGVPAYAAGEASAVPPVSPYGSGYPGAPVPPGGSAPQQSRKPHVLGIIALAVAAVGFIFACIPGALIVGWVLLPIAFVLSIVALFLKGAKWPAITGLAVSIVGTIVGVIVFVVVASNAFSDAVDGTTGGSSSSELPAEESDAPEEPVEQPAETLAFGDTMVYEDDVELNVSAPAPYTPSEYAAGADQAANIVFTMTITNNSTENLDPLPMPQLSSGGQEASEIFDFTADGTDIGLPPTNVLLPGQSVTWQSAWSVADPASLTLQVAPGFLYEDAIFTNVQ</sequence>
<dbReference type="AlphaFoldDB" id="A0AAU7W7P1"/>
<feature type="region of interest" description="Disordered" evidence="1">
    <location>
        <begin position="1"/>
        <end position="24"/>
    </location>
</feature>
<feature type="transmembrane region" description="Helical" evidence="2">
    <location>
        <begin position="151"/>
        <end position="171"/>
    </location>
</feature>
<keyword evidence="2" id="KW-0472">Membrane</keyword>
<proteinExistence type="predicted"/>
<feature type="transmembrane region" description="Helical" evidence="2">
    <location>
        <begin position="129"/>
        <end position="145"/>
    </location>
</feature>
<organism evidence="4">
    <name type="scientific">Agromyces sp. G08B096</name>
    <dbReference type="NCBI Taxonomy" id="3156399"/>
    <lineage>
        <taxon>Bacteria</taxon>
        <taxon>Bacillati</taxon>
        <taxon>Actinomycetota</taxon>
        <taxon>Actinomycetes</taxon>
        <taxon>Micrococcales</taxon>
        <taxon>Microbacteriaceae</taxon>
        <taxon>Agromyces</taxon>
    </lineage>
</organism>